<name>A0A1W9YYL6_MYCBA</name>
<dbReference type="InterPro" id="IPR000551">
    <property type="entry name" value="MerR-type_HTH_dom"/>
</dbReference>
<dbReference type="PANTHER" id="PTHR30204:SF93">
    <property type="entry name" value="HTH MERR-TYPE DOMAIN-CONTAINING PROTEIN"/>
    <property type="match status" value="1"/>
</dbReference>
<keyword evidence="1" id="KW-0238">DNA-binding</keyword>
<dbReference type="SUPFAM" id="SSF46955">
    <property type="entry name" value="Putative DNA-binding domain"/>
    <property type="match status" value="1"/>
</dbReference>
<dbReference type="RefSeq" id="WP_083057833.1">
    <property type="nucleotide sequence ID" value="NZ_JACKVM010000005.1"/>
</dbReference>
<sequence length="205" mass="22241">MALTEYRLQDLARVSGVSARNIRAYRERGLLDPPRRQGRSAFYDAHHLAQLQTINALLARGFTSAHIADFFDVVRTGGSLAEFLGLRRAVLQPRPAPGGQPLVGIDPHSAEGVRLVASGLAQRSGAGLVFTDDAVDRVIARSDDPRGDARIMLDLLDATGDHVAALIARAEGVLQRAAPVMRDEMAGLIVDRVSRALRRRPDVRP</sequence>
<dbReference type="PROSITE" id="PS50937">
    <property type="entry name" value="HTH_MERR_2"/>
    <property type="match status" value="1"/>
</dbReference>
<dbReference type="Pfam" id="PF13411">
    <property type="entry name" value="MerR_1"/>
    <property type="match status" value="1"/>
</dbReference>
<dbReference type="GO" id="GO:0003677">
    <property type="term" value="F:DNA binding"/>
    <property type="evidence" value="ECO:0007669"/>
    <property type="project" value="UniProtKB-KW"/>
</dbReference>
<evidence type="ECO:0000256" key="1">
    <source>
        <dbReference type="ARBA" id="ARBA00023125"/>
    </source>
</evidence>
<dbReference type="STRING" id="564198.BST17_10965"/>
<gene>
    <name evidence="3" type="ORF">BST17_10965</name>
</gene>
<dbReference type="InterPro" id="IPR047057">
    <property type="entry name" value="MerR_fam"/>
</dbReference>
<dbReference type="EMBL" id="MVHJ01000007">
    <property type="protein sequence ID" value="ORA05171.1"/>
    <property type="molecule type" value="Genomic_DNA"/>
</dbReference>
<dbReference type="SMART" id="SM00422">
    <property type="entry name" value="HTH_MERR"/>
    <property type="match status" value="1"/>
</dbReference>
<evidence type="ECO:0000313" key="3">
    <source>
        <dbReference type="EMBL" id="ORA05171.1"/>
    </source>
</evidence>
<evidence type="ECO:0000313" key="4">
    <source>
        <dbReference type="Proteomes" id="UP000192366"/>
    </source>
</evidence>
<comment type="caution">
    <text evidence="3">The sequence shown here is derived from an EMBL/GenBank/DDBJ whole genome shotgun (WGS) entry which is preliminary data.</text>
</comment>
<dbReference type="InterPro" id="IPR009061">
    <property type="entry name" value="DNA-bd_dom_put_sf"/>
</dbReference>
<keyword evidence="4" id="KW-1185">Reference proteome</keyword>
<dbReference type="GO" id="GO:0003700">
    <property type="term" value="F:DNA-binding transcription factor activity"/>
    <property type="evidence" value="ECO:0007669"/>
    <property type="project" value="InterPro"/>
</dbReference>
<dbReference type="AlphaFoldDB" id="A0A1W9YYL6"/>
<protein>
    <recommendedName>
        <fullName evidence="2">HTH merR-type domain-containing protein</fullName>
    </recommendedName>
</protein>
<feature type="domain" description="HTH merR-type" evidence="2">
    <location>
        <begin position="5"/>
        <end position="73"/>
    </location>
</feature>
<organism evidence="3 4">
    <name type="scientific">Mycolicibacterium bacteremicum</name>
    <name type="common">Mycobacterium bacteremicum</name>
    <dbReference type="NCBI Taxonomy" id="564198"/>
    <lineage>
        <taxon>Bacteria</taxon>
        <taxon>Bacillati</taxon>
        <taxon>Actinomycetota</taxon>
        <taxon>Actinomycetes</taxon>
        <taxon>Mycobacteriales</taxon>
        <taxon>Mycobacteriaceae</taxon>
        <taxon>Mycolicibacterium</taxon>
    </lineage>
</organism>
<dbReference type="Proteomes" id="UP000192366">
    <property type="component" value="Unassembled WGS sequence"/>
</dbReference>
<dbReference type="PANTHER" id="PTHR30204">
    <property type="entry name" value="REDOX-CYCLING DRUG-SENSING TRANSCRIPTIONAL ACTIVATOR SOXR"/>
    <property type="match status" value="1"/>
</dbReference>
<evidence type="ECO:0000259" key="2">
    <source>
        <dbReference type="PROSITE" id="PS50937"/>
    </source>
</evidence>
<dbReference type="Gene3D" id="1.10.1660.10">
    <property type="match status" value="1"/>
</dbReference>
<accession>A0A1W9YYL6</accession>
<reference evidence="3 4" key="1">
    <citation type="submission" date="2017-02" db="EMBL/GenBank/DDBJ databases">
        <title>The new phylogeny of genus Mycobacterium.</title>
        <authorList>
            <person name="Tortoli E."/>
            <person name="Trovato A."/>
            <person name="Cirillo D.M."/>
        </authorList>
    </citation>
    <scope>NUCLEOTIDE SEQUENCE [LARGE SCALE GENOMIC DNA]</scope>
    <source>
        <strain evidence="3 4">DSM 45578</strain>
    </source>
</reference>
<proteinExistence type="predicted"/>